<keyword evidence="6" id="KW-1185">Reference proteome</keyword>
<reference evidence="5 6" key="1">
    <citation type="submission" date="2017-05" db="EMBL/GenBank/DDBJ databases">
        <authorList>
            <person name="Varghese N."/>
            <person name="Submissions S."/>
        </authorList>
    </citation>
    <scope>NUCLEOTIDE SEQUENCE [LARGE SCALE GENOMIC DNA]</scope>
    <source>
        <strain evidence="5 6">DSM 46834</strain>
    </source>
</reference>
<feature type="transmembrane region" description="Helical" evidence="2">
    <location>
        <begin position="210"/>
        <end position="229"/>
    </location>
</feature>
<organism evidence="5 6">
    <name type="scientific">Geodermatophilus aquaeductus</name>
    <dbReference type="NCBI Taxonomy" id="1564161"/>
    <lineage>
        <taxon>Bacteria</taxon>
        <taxon>Bacillati</taxon>
        <taxon>Actinomycetota</taxon>
        <taxon>Actinomycetes</taxon>
        <taxon>Geodermatophilales</taxon>
        <taxon>Geodermatophilaceae</taxon>
        <taxon>Geodermatophilus</taxon>
    </lineage>
</organism>
<gene>
    <name evidence="5" type="ORF">SAMN06273567_109156</name>
</gene>
<dbReference type="AlphaFoldDB" id="A0A521FJC0"/>
<accession>A0A521FJC0</accession>
<evidence type="ECO:0000256" key="1">
    <source>
        <dbReference type="SAM" id="MobiDB-lite"/>
    </source>
</evidence>
<feature type="domain" description="YncI copper-binding" evidence="4">
    <location>
        <begin position="102"/>
        <end position="162"/>
    </location>
</feature>
<dbReference type="Proteomes" id="UP000317484">
    <property type="component" value="Unassembled WGS sequence"/>
</dbReference>
<feature type="region of interest" description="Disordered" evidence="1">
    <location>
        <begin position="166"/>
        <end position="202"/>
    </location>
</feature>
<dbReference type="InterPro" id="IPR012533">
    <property type="entry name" value="YcnI-copper_dom"/>
</dbReference>
<keyword evidence="3" id="KW-0732">Signal</keyword>
<proteinExistence type="predicted"/>
<name>A0A521FJC0_9ACTN</name>
<feature type="compositionally biased region" description="Low complexity" evidence="1">
    <location>
        <begin position="166"/>
        <end position="201"/>
    </location>
</feature>
<dbReference type="EMBL" id="FXTJ01000009">
    <property type="protein sequence ID" value="SMO96255.1"/>
    <property type="molecule type" value="Genomic_DNA"/>
</dbReference>
<evidence type="ECO:0000256" key="3">
    <source>
        <dbReference type="SAM" id="SignalP"/>
    </source>
</evidence>
<evidence type="ECO:0000313" key="6">
    <source>
        <dbReference type="Proteomes" id="UP000317484"/>
    </source>
</evidence>
<keyword evidence="2" id="KW-0812">Transmembrane</keyword>
<dbReference type="Gene3D" id="2.60.40.2230">
    <property type="entry name" value="Uncharacterised protein YcnI-like PF07987, DUF1775"/>
    <property type="match status" value="1"/>
</dbReference>
<keyword evidence="2" id="KW-1133">Transmembrane helix</keyword>
<evidence type="ECO:0000313" key="5">
    <source>
        <dbReference type="EMBL" id="SMO96255.1"/>
    </source>
</evidence>
<evidence type="ECO:0000256" key="2">
    <source>
        <dbReference type="SAM" id="Phobius"/>
    </source>
</evidence>
<feature type="signal peptide" evidence="3">
    <location>
        <begin position="1"/>
        <end position="31"/>
    </location>
</feature>
<feature type="chain" id="PRO_5021995338" evidence="3">
    <location>
        <begin position="32"/>
        <end position="238"/>
    </location>
</feature>
<evidence type="ECO:0000259" key="4">
    <source>
        <dbReference type="Pfam" id="PF07987"/>
    </source>
</evidence>
<dbReference type="Pfam" id="PF07987">
    <property type="entry name" value="DUF1775"/>
    <property type="match status" value="1"/>
</dbReference>
<protein>
    <submittedName>
        <fullName evidence="5">Uncharacterized protein YcnI</fullName>
    </submittedName>
</protein>
<sequence>MSSLCRRVRRSASVLVLSLGVVVVGAGPAGAHVEASAEGAQAGAGPLTVSFLAEAESSTAGIVGAQVQLPEGLPPASATLASAPAGWAMTPTADGYEVAGPDIGAGVDLEYSVVIDRLPQEAPAELPFKTLLRYSDGVEDAWIEVPFEGNPEPENPAPSIAVAPAAAPVTTPAPATESAAPSTAATESSPSRSAAPEAAAADDGGLSTGAVVALAAVAAAALAGGLWFLRRRSSHTGR</sequence>
<keyword evidence="2" id="KW-0472">Membrane</keyword>
<dbReference type="InterPro" id="IPR038507">
    <property type="entry name" value="YcnI-like_sf"/>
</dbReference>